<comment type="caution">
    <text evidence="2">The sequence shown here is derived from an EMBL/GenBank/DDBJ whole genome shotgun (WGS) entry which is preliminary data.</text>
</comment>
<dbReference type="InterPro" id="IPR036928">
    <property type="entry name" value="AS_sf"/>
</dbReference>
<accession>A0AAW2QCV5</accession>
<dbReference type="Pfam" id="PF01425">
    <property type="entry name" value="Amidase"/>
    <property type="match status" value="1"/>
</dbReference>
<dbReference type="SUPFAM" id="SSF75304">
    <property type="entry name" value="Amidase signature (AS) enzymes"/>
    <property type="match status" value="1"/>
</dbReference>
<dbReference type="Gene3D" id="3.90.1300.10">
    <property type="entry name" value="Amidase signature (AS) domain"/>
    <property type="match status" value="1"/>
</dbReference>
<proteinExistence type="predicted"/>
<evidence type="ECO:0000259" key="1">
    <source>
        <dbReference type="Pfam" id="PF01425"/>
    </source>
</evidence>
<organism evidence="2">
    <name type="scientific">Sesamum angustifolium</name>
    <dbReference type="NCBI Taxonomy" id="2727405"/>
    <lineage>
        <taxon>Eukaryota</taxon>
        <taxon>Viridiplantae</taxon>
        <taxon>Streptophyta</taxon>
        <taxon>Embryophyta</taxon>
        <taxon>Tracheophyta</taxon>
        <taxon>Spermatophyta</taxon>
        <taxon>Magnoliopsida</taxon>
        <taxon>eudicotyledons</taxon>
        <taxon>Gunneridae</taxon>
        <taxon>Pentapetalae</taxon>
        <taxon>asterids</taxon>
        <taxon>lamiids</taxon>
        <taxon>Lamiales</taxon>
        <taxon>Pedaliaceae</taxon>
        <taxon>Sesamum</taxon>
    </lineage>
</organism>
<evidence type="ECO:0000313" key="2">
    <source>
        <dbReference type="EMBL" id="KAL0365634.1"/>
    </source>
</evidence>
<protein>
    <submittedName>
        <fullName evidence="2">Amidase</fullName>
    </submittedName>
</protein>
<feature type="domain" description="Amidase" evidence="1">
    <location>
        <begin position="105"/>
        <end position="177"/>
    </location>
</feature>
<dbReference type="PANTHER" id="PTHR42678">
    <property type="entry name" value="AMIDASE"/>
    <property type="match status" value="1"/>
</dbReference>
<name>A0AAW2QCV5_9LAMI</name>
<dbReference type="EMBL" id="JACGWK010000003">
    <property type="protein sequence ID" value="KAL0365634.1"/>
    <property type="molecule type" value="Genomic_DNA"/>
</dbReference>
<dbReference type="PANTHER" id="PTHR42678:SF25">
    <property type="entry name" value="AMIDASE C869.01"/>
    <property type="match status" value="1"/>
</dbReference>
<reference evidence="2" key="2">
    <citation type="journal article" date="2024" name="Plant">
        <title>Genomic evolution and insights into agronomic trait innovations of Sesamum species.</title>
        <authorList>
            <person name="Miao H."/>
            <person name="Wang L."/>
            <person name="Qu L."/>
            <person name="Liu H."/>
            <person name="Sun Y."/>
            <person name="Le M."/>
            <person name="Wang Q."/>
            <person name="Wei S."/>
            <person name="Zheng Y."/>
            <person name="Lin W."/>
            <person name="Duan Y."/>
            <person name="Cao H."/>
            <person name="Xiong S."/>
            <person name="Wang X."/>
            <person name="Wei L."/>
            <person name="Li C."/>
            <person name="Ma Q."/>
            <person name="Ju M."/>
            <person name="Zhao R."/>
            <person name="Li G."/>
            <person name="Mu C."/>
            <person name="Tian Q."/>
            <person name="Mei H."/>
            <person name="Zhang T."/>
            <person name="Gao T."/>
            <person name="Zhang H."/>
        </authorList>
    </citation>
    <scope>NUCLEOTIDE SEQUENCE</scope>
    <source>
        <strain evidence="2">G01</strain>
    </source>
</reference>
<dbReference type="InterPro" id="IPR023631">
    <property type="entry name" value="Amidase_dom"/>
</dbReference>
<sequence>MLGGSAPEECWCGDFGKDEYERVVQLPVAGYPQRVVCQSWPGKARKKDVIAPVMKFMRNICVALELGNSIYLIVIRFLVLSSDYSFYIGKALWLRLSYDLFFFCGGRIQNPYVKGGDPCGSSSGSAISVAANMVMASLGTETDGSLICPGDHNSVVAIKPTVGLTSRAVFIPLHTRQDIWLGNHICKI</sequence>
<gene>
    <name evidence="2" type="ORF">Sangu_0661000</name>
</gene>
<reference evidence="2" key="1">
    <citation type="submission" date="2020-06" db="EMBL/GenBank/DDBJ databases">
        <authorList>
            <person name="Li T."/>
            <person name="Hu X."/>
            <person name="Zhang T."/>
            <person name="Song X."/>
            <person name="Zhang H."/>
            <person name="Dai N."/>
            <person name="Sheng W."/>
            <person name="Hou X."/>
            <person name="Wei L."/>
        </authorList>
    </citation>
    <scope>NUCLEOTIDE SEQUENCE</scope>
    <source>
        <strain evidence="2">G01</strain>
        <tissue evidence="2">Leaf</tissue>
    </source>
</reference>
<dbReference type="AlphaFoldDB" id="A0AAW2QCV5"/>